<evidence type="ECO:0000313" key="3">
    <source>
        <dbReference type="Proteomes" id="UP000502179"/>
    </source>
</evidence>
<evidence type="ECO:0000256" key="1">
    <source>
        <dbReference type="ARBA" id="ARBA00007734"/>
    </source>
</evidence>
<dbReference type="InterPro" id="IPR000189">
    <property type="entry name" value="Transglyc_AS"/>
</dbReference>
<dbReference type="KEGG" id="tav:G4V39_06245"/>
<reference evidence="2 3" key="1">
    <citation type="submission" date="2020-02" db="EMBL/GenBank/DDBJ databases">
        <title>Genome analysis of Thermosulfuriphilus ammonigenes ST65T, an anaerobic thermophilic chemolithoautotrophic bacterium isolated from a deep-sea hydrothermal vent.</title>
        <authorList>
            <person name="Slobodkina G."/>
            <person name="Allioux M."/>
            <person name="Merkel A."/>
            <person name="Alain K."/>
            <person name="Jebbar M."/>
            <person name="Slobodkin A."/>
        </authorList>
    </citation>
    <scope>NUCLEOTIDE SEQUENCE [LARGE SCALE GENOMIC DNA]</scope>
    <source>
        <strain evidence="2 3">ST65</strain>
    </source>
</reference>
<dbReference type="InterPro" id="IPR023346">
    <property type="entry name" value="Lysozyme-like_dom_sf"/>
</dbReference>
<proteinExistence type="inferred from homology"/>
<evidence type="ECO:0000313" key="2">
    <source>
        <dbReference type="EMBL" id="QIJ71887.1"/>
    </source>
</evidence>
<dbReference type="Pfam" id="PF01476">
    <property type="entry name" value="LysM"/>
    <property type="match status" value="2"/>
</dbReference>
<dbReference type="GO" id="GO:0000270">
    <property type="term" value="P:peptidoglycan metabolic process"/>
    <property type="evidence" value="ECO:0007669"/>
    <property type="project" value="InterPro"/>
</dbReference>
<dbReference type="Proteomes" id="UP000502179">
    <property type="component" value="Chromosome"/>
</dbReference>
<name>A0A6G7PWC1_9BACT</name>
<dbReference type="RefSeq" id="WP_166032105.1">
    <property type="nucleotide sequence ID" value="NZ_CP048877.1"/>
</dbReference>
<dbReference type="InterPro" id="IPR008258">
    <property type="entry name" value="Transglycosylase_SLT_dom_1"/>
</dbReference>
<dbReference type="PANTHER" id="PTHR33734:SF22">
    <property type="entry name" value="MEMBRANE-BOUND LYTIC MUREIN TRANSGLYCOSYLASE D"/>
    <property type="match status" value="1"/>
</dbReference>
<accession>A0A6G7PWC1</accession>
<keyword evidence="3" id="KW-1185">Reference proteome</keyword>
<dbReference type="Gene3D" id="3.10.350.10">
    <property type="entry name" value="LysM domain"/>
    <property type="match status" value="2"/>
</dbReference>
<dbReference type="Gene3D" id="1.10.530.10">
    <property type="match status" value="1"/>
</dbReference>
<dbReference type="Pfam" id="PF01464">
    <property type="entry name" value="SLT"/>
    <property type="match status" value="1"/>
</dbReference>
<protein>
    <submittedName>
        <fullName evidence="2">LysM peptidoglycan-binding domain-containing protein</fullName>
    </submittedName>
</protein>
<sequence length="442" mass="51088">MRLGIIVALLVLFLSTAEILASSKTSLTSLEVSPDYSSLTGEAEDESEEGELFDSSAFQGANLPLTLNEKVQYFIELYQTSQREVFKLWLSRSTRYLPMIKRIFREYGLPEDLAYLAMIESGFNPFAYSRARAVGMWQFIKGTARRYGLKVNYWIDERRDPEKATKAAARYLLDLYQEFECWHLASAGYNAGETKIRKAIRRYKTKDFWELAKYRYLKRETKNYVPALIAAILIAKNPEKYGFTDVKYLPPLEYEKIEVPGNISLKAIALAAGVDYQTIRLLNAELRRGRTPKYARHWTIKVPVGRGQMVLANLPRVRFYVVREIRKHRVVRGESLRKIARRYKVSMRTIARANRLKRYRVRAGQLLRIPVQTQVFYLAKAPGKALASHGSKRPIIYMVKKGDSLWKIANRFGVSLEDLRSWNQLESKILYPGTLLTIWPGV</sequence>
<organism evidence="2 3">
    <name type="scientific">Thermosulfuriphilus ammonigenes</name>
    <dbReference type="NCBI Taxonomy" id="1936021"/>
    <lineage>
        <taxon>Bacteria</taxon>
        <taxon>Pseudomonadati</taxon>
        <taxon>Thermodesulfobacteriota</taxon>
        <taxon>Thermodesulfobacteria</taxon>
        <taxon>Thermodesulfobacteriales</taxon>
        <taxon>Thermodesulfobacteriaceae</taxon>
        <taxon>Thermosulfuriphilus</taxon>
    </lineage>
</organism>
<dbReference type="PANTHER" id="PTHR33734">
    <property type="entry name" value="LYSM DOMAIN-CONTAINING GPI-ANCHORED PROTEIN 2"/>
    <property type="match status" value="1"/>
</dbReference>
<dbReference type="InterPro" id="IPR036779">
    <property type="entry name" value="LysM_dom_sf"/>
</dbReference>
<dbReference type="SUPFAM" id="SSF53955">
    <property type="entry name" value="Lysozyme-like"/>
    <property type="match status" value="1"/>
</dbReference>
<gene>
    <name evidence="2" type="ORF">G4V39_06245</name>
</gene>
<comment type="similarity">
    <text evidence="1">Belongs to the transglycosylase Slt family.</text>
</comment>
<dbReference type="GO" id="GO:0016020">
    <property type="term" value="C:membrane"/>
    <property type="evidence" value="ECO:0007669"/>
    <property type="project" value="InterPro"/>
</dbReference>
<dbReference type="PROSITE" id="PS50943">
    <property type="entry name" value="HTH_CROC1"/>
    <property type="match status" value="1"/>
</dbReference>
<dbReference type="PROSITE" id="PS00922">
    <property type="entry name" value="TRANSGLYCOSYLASE"/>
    <property type="match status" value="1"/>
</dbReference>
<dbReference type="InterPro" id="IPR018392">
    <property type="entry name" value="LysM"/>
</dbReference>
<dbReference type="AlphaFoldDB" id="A0A6G7PWC1"/>
<dbReference type="SMART" id="SM00257">
    <property type="entry name" value="LysM"/>
    <property type="match status" value="2"/>
</dbReference>
<dbReference type="GO" id="GO:0008932">
    <property type="term" value="F:lytic endotransglycosylase activity"/>
    <property type="evidence" value="ECO:0007669"/>
    <property type="project" value="TreeGrafter"/>
</dbReference>
<dbReference type="CDD" id="cd16894">
    <property type="entry name" value="MltD-like"/>
    <property type="match status" value="1"/>
</dbReference>
<dbReference type="CDD" id="cd00118">
    <property type="entry name" value="LysM"/>
    <property type="match status" value="2"/>
</dbReference>
<dbReference type="PROSITE" id="PS51782">
    <property type="entry name" value="LYSM"/>
    <property type="match status" value="2"/>
</dbReference>
<dbReference type="SUPFAM" id="SSF54106">
    <property type="entry name" value="LysM domain"/>
    <property type="match status" value="2"/>
</dbReference>
<dbReference type="InterPro" id="IPR001387">
    <property type="entry name" value="Cro/C1-type_HTH"/>
</dbReference>
<dbReference type="EMBL" id="CP048877">
    <property type="protein sequence ID" value="QIJ71887.1"/>
    <property type="molecule type" value="Genomic_DNA"/>
</dbReference>